<organism evidence="5 6">
    <name type="scientific">Bacillus salitolerans</name>
    <dbReference type="NCBI Taxonomy" id="1437434"/>
    <lineage>
        <taxon>Bacteria</taxon>
        <taxon>Bacillati</taxon>
        <taxon>Bacillota</taxon>
        <taxon>Bacilli</taxon>
        <taxon>Bacillales</taxon>
        <taxon>Bacillaceae</taxon>
        <taxon>Bacillus</taxon>
    </lineage>
</organism>
<dbReference type="SUPFAM" id="SSF50249">
    <property type="entry name" value="Nucleic acid-binding proteins"/>
    <property type="match status" value="1"/>
</dbReference>
<dbReference type="Proteomes" id="UP001597214">
    <property type="component" value="Unassembled WGS sequence"/>
</dbReference>
<evidence type="ECO:0000313" key="5">
    <source>
        <dbReference type="EMBL" id="MFD1736197.1"/>
    </source>
</evidence>
<reference evidence="6" key="1">
    <citation type="journal article" date="2019" name="Int. J. Syst. Evol. Microbiol.">
        <title>The Global Catalogue of Microorganisms (GCM) 10K type strain sequencing project: providing services to taxonomists for standard genome sequencing and annotation.</title>
        <authorList>
            <consortium name="The Broad Institute Genomics Platform"/>
            <consortium name="The Broad Institute Genome Sequencing Center for Infectious Disease"/>
            <person name="Wu L."/>
            <person name="Ma J."/>
        </authorList>
    </citation>
    <scope>NUCLEOTIDE SEQUENCE [LARGE SCALE GENOMIC DNA]</scope>
    <source>
        <strain evidence="6">CCUG 49339</strain>
    </source>
</reference>
<proteinExistence type="inferred from homology"/>
<dbReference type="HAMAP" id="MF_00984">
    <property type="entry name" value="SSB"/>
    <property type="match status" value="1"/>
</dbReference>
<dbReference type="Pfam" id="PF00436">
    <property type="entry name" value="SSB"/>
    <property type="match status" value="1"/>
</dbReference>
<name>A0ABW4LNU5_9BACI</name>
<dbReference type="GO" id="GO:0003677">
    <property type="term" value="F:DNA binding"/>
    <property type="evidence" value="ECO:0007669"/>
    <property type="project" value="UniProtKB-KW"/>
</dbReference>
<dbReference type="PIRSF" id="PIRSF002070">
    <property type="entry name" value="SSB"/>
    <property type="match status" value="1"/>
</dbReference>
<evidence type="ECO:0000256" key="4">
    <source>
        <dbReference type="SAM" id="MobiDB-lite"/>
    </source>
</evidence>
<comment type="subunit">
    <text evidence="2">Homotetramer.</text>
</comment>
<feature type="region of interest" description="Disordered" evidence="4">
    <location>
        <begin position="105"/>
        <end position="151"/>
    </location>
</feature>
<dbReference type="EMBL" id="JBHUEM010000005">
    <property type="protein sequence ID" value="MFD1736197.1"/>
    <property type="molecule type" value="Genomic_DNA"/>
</dbReference>
<evidence type="ECO:0000256" key="3">
    <source>
        <dbReference type="PIRNR" id="PIRNR002070"/>
    </source>
</evidence>
<dbReference type="CDD" id="cd04496">
    <property type="entry name" value="SSB_OBF"/>
    <property type="match status" value="1"/>
</dbReference>
<keyword evidence="6" id="KW-1185">Reference proteome</keyword>
<sequence>MYNRVGLIGRLTKDVNLRYTPAGDPVATFTVAVNRVWEKPGQEDGKHKVDFFNIVVWGKSGENCANYLRKGSLCSIDGRLQSRNYEGNDGKRVFVTEVKADSVQFLEPKGEGTGQSNDNSNRNQQETHTFNGDDPFAGSEPVDIPDDDWPF</sequence>
<comment type="caution">
    <text evidence="5">The sequence shown here is derived from an EMBL/GenBank/DDBJ whole genome shotgun (WGS) entry which is preliminary data.</text>
</comment>
<evidence type="ECO:0000256" key="2">
    <source>
        <dbReference type="HAMAP-Rule" id="MF_00984"/>
    </source>
</evidence>
<comment type="caution">
    <text evidence="2">Lacks conserved residue(s) required for the propagation of feature annotation.</text>
</comment>
<evidence type="ECO:0000256" key="1">
    <source>
        <dbReference type="ARBA" id="ARBA00023125"/>
    </source>
</evidence>
<feature type="compositionally biased region" description="Polar residues" evidence="4">
    <location>
        <begin position="114"/>
        <end position="130"/>
    </location>
</feature>
<dbReference type="PROSITE" id="PS50935">
    <property type="entry name" value="SSB"/>
    <property type="match status" value="1"/>
</dbReference>
<dbReference type="PANTHER" id="PTHR10302">
    <property type="entry name" value="SINGLE-STRANDED DNA-BINDING PROTEIN"/>
    <property type="match status" value="1"/>
</dbReference>
<accession>A0ABW4LNU5</accession>
<dbReference type="InterPro" id="IPR012340">
    <property type="entry name" value="NA-bd_OB-fold"/>
</dbReference>
<dbReference type="NCBIfam" id="TIGR00621">
    <property type="entry name" value="ssb"/>
    <property type="match status" value="1"/>
</dbReference>
<dbReference type="PANTHER" id="PTHR10302:SF27">
    <property type="entry name" value="SINGLE-STRANDED DNA-BINDING PROTEIN"/>
    <property type="match status" value="1"/>
</dbReference>
<keyword evidence="1 2" id="KW-0238">DNA-binding</keyword>
<dbReference type="InterPro" id="IPR000424">
    <property type="entry name" value="Primosome_PriB/ssb"/>
</dbReference>
<dbReference type="RefSeq" id="WP_377927344.1">
    <property type="nucleotide sequence ID" value="NZ_JBHUEM010000005.1"/>
</dbReference>
<evidence type="ECO:0000313" key="6">
    <source>
        <dbReference type="Proteomes" id="UP001597214"/>
    </source>
</evidence>
<dbReference type="InterPro" id="IPR011344">
    <property type="entry name" value="ssDNA-bd"/>
</dbReference>
<protein>
    <recommendedName>
        <fullName evidence="2 3">Single-stranded DNA-binding protein</fullName>
        <shortName evidence="2">SSB</shortName>
    </recommendedName>
</protein>
<gene>
    <name evidence="5" type="primary">ssb</name>
    <name evidence="5" type="ORF">ACFSCX_06420</name>
</gene>
<dbReference type="Gene3D" id="2.40.50.140">
    <property type="entry name" value="Nucleic acid-binding proteins"/>
    <property type="match status" value="1"/>
</dbReference>